<reference evidence="3" key="2">
    <citation type="submission" date="2020-09" db="EMBL/GenBank/DDBJ databases">
        <authorList>
            <person name="Sun Q."/>
            <person name="Zhou Y."/>
        </authorList>
    </citation>
    <scope>NUCLEOTIDE SEQUENCE</scope>
    <source>
        <strain evidence="3">CGMCC 1.15178</strain>
    </source>
</reference>
<evidence type="ECO:0000259" key="1">
    <source>
        <dbReference type="Pfam" id="PF12773"/>
    </source>
</evidence>
<protein>
    <recommendedName>
        <fullName evidence="5">Antifreeze protein type I</fullName>
    </recommendedName>
</protein>
<sequence length="441" mass="48101">MAIVEVVKYDGPPDVFAWKHPNPELGTWTQLIVNESQEAILFKGGQALDIFGAGRHTLSTQNIPILQSLVNLPFGGKSPFAAEVWFVNKLNSLDIKWGTASPVQLQDPKYQIIVSVRSFGQFGLQIEDTRKFLLKLTGTMRVFDKETMTQYFRGLLMMNIKELISSYLVHKKISILEINAYISEISKHIEERIAPVFQEAGIRLLHFYIDSVNTPDNDPGTVRLKEALAKKAEMDIIGYSYQQERSFDTLEGAATNEGSGSGLMNAGLGMGMGLGMGGAFGNQMMDVTRQMNTSSSTSSSSAIYKGCPKCQTMNVHDARFCSSCGYNFLEASAPGQPAAFTCSGCSKPLPEGSKFCPHCGDPYTPCPNCGADHAVDAQNCAQCGHSLLAEQSCNNCGEKVRDGVKFCPNCGTSTSLRCGQCQHEVKPGQKFCLECGNKLIE</sequence>
<dbReference type="Pfam" id="PF12773">
    <property type="entry name" value="DZR"/>
    <property type="match status" value="2"/>
</dbReference>
<dbReference type="EMBL" id="BMHP01000005">
    <property type="protein sequence ID" value="GGD90150.1"/>
    <property type="molecule type" value="Genomic_DNA"/>
</dbReference>
<feature type="domain" description="SPFH" evidence="2">
    <location>
        <begin position="18"/>
        <end position="233"/>
    </location>
</feature>
<dbReference type="AlphaFoldDB" id="A0A916ZDL8"/>
<dbReference type="CDD" id="cd03408">
    <property type="entry name" value="SPFH_like_u1"/>
    <property type="match status" value="1"/>
</dbReference>
<gene>
    <name evidence="3" type="ORF">GCM10010911_56000</name>
</gene>
<evidence type="ECO:0000313" key="3">
    <source>
        <dbReference type="EMBL" id="GGD90150.1"/>
    </source>
</evidence>
<dbReference type="Pfam" id="PF13421">
    <property type="entry name" value="Band_7_1"/>
    <property type="match status" value="1"/>
</dbReference>
<accession>A0A916ZDL8</accession>
<organism evidence="3 4">
    <name type="scientific">Paenibacillus nasutitermitis</name>
    <dbReference type="NCBI Taxonomy" id="1652958"/>
    <lineage>
        <taxon>Bacteria</taxon>
        <taxon>Bacillati</taxon>
        <taxon>Bacillota</taxon>
        <taxon>Bacilli</taxon>
        <taxon>Bacillales</taxon>
        <taxon>Paenibacillaceae</taxon>
        <taxon>Paenibacillus</taxon>
    </lineage>
</organism>
<evidence type="ECO:0000259" key="2">
    <source>
        <dbReference type="Pfam" id="PF13421"/>
    </source>
</evidence>
<feature type="domain" description="DZANK-type" evidence="1">
    <location>
        <begin position="393"/>
        <end position="436"/>
    </location>
</feature>
<keyword evidence="4" id="KW-1185">Reference proteome</keyword>
<dbReference type="PANTHER" id="PTHR37826">
    <property type="entry name" value="FLOTILLIN BAND_7_5 DOMAIN PROTEIN"/>
    <property type="match status" value="1"/>
</dbReference>
<proteinExistence type="predicted"/>
<reference evidence="3" key="1">
    <citation type="journal article" date="2014" name="Int. J. Syst. Evol. Microbiol.">
        <title>Complete genome sequence of Corynebacterium casei LMG S-19264T (=DSM 44701T), isolated from a smear-ripened cheese.</title>
        <authorList>
            <consortium name="US DOE Joint Genome Institute (JGI-PGF)"/>
            <person name="Walter F."/>
            <person name="Albersmeier A."/>
            <person name="Kalinowski J."/>
            <person name="Ruckert C."/>
        </authorList>
    </citation>
    <scope>NUCLEOTIDE SEQUENCE</scope>
    <source>
        <strain evidence="3">CGMCC 1.15178</strain>
    </source>
</reference>
<dbReference type="InterPro" id="IPR025874">
    <property type="entry name" value="DZR"/>
</dbReference>
<evidence type="ECO:0008006" key="5">
    <source>
        <dbReference type="Google" id="ProtNLM"/>
    </source>
</evidence>
<dbReference type="RefSeq" id="WP_188997284.1">
    <property type="nucleotide sequence ID" value="NZ_BMHP01000005.1"/>
</dbReference>
<comment type="caution">
    <text evidence="3">The sequence shown here is derived from an EMBL/GenBank/DDBJ whole genome shotgun (WGS) entry which is preliminary data.</text>
</comment>
<dbReference type="InterPro" id="IPR033880">
    <property type="entry name" value="SPFH_YdjI"/>
</dbReference>
<dbReference type="PANTHER" id="PTHR37826:SF2">
    <property type="entry name" value="ZINC-RIBBON DOMAIN-CONTAINING PROTEIN"/>
    <property type="match status" value="1"/>
</dbReference>
<dbReference type="Proteomes" id="UP000612456">
    <property type="component" value="Unassembled WGS sequence"/>
</dbReference>
<name>A0A916ZDL8_9BACL</name>
<feature type="domain" description="DZANK-type" evidence="1">
    <location>
        <begin position="342"/>
        <end position="384"/>
    </location>
</feature>
<evidence type="ECO:0000313" key="4">
    <source>
        <dbReference type="Proteomes" id="UP000612456"/>
    </source>
</evidence>